<name>A0ACC2VWL6_9TREE</name>
<accession>A0ACC2VWL6</accession>
<dbReference type="Proteomes" id="UP001227268">
    <property type="component" value="Unassembled WGS sequence"/>
</dbReference>
<comment type="caution">
    <text evidence="1">The sequence shown here is derived from an EMBL/GenBank/DDBJ whole genome shotgun (WGS) entry which is preliminary data.</text>
</comment>
<organism evidence="1 2">
    <name type="scientific">Naganishia friedmannii</name>
    <dbReference type="NCBI Taxonomy" id="89922"/>
    <lineage>
        <taxon>Eukaryota</taxon>
        <taxon>Fungi</taxon>
        <taxon>Dikarya</taxon>
        <taxon>Basidiomycota</taxon>
        <taxon>Agaricomycotina</taxon>
        <taxon>Tremellomycetes</taxon>
        <taxon>Filobasidiales</taxon>
        <taxon>Filobasidiaceae</taxon>
        <taxon>Naganishia</taxon>
    </lineage>
</organism>
<keyword evidence="2" id="KW-1185">Reference proteome</keyword>
<protein>
    <submittedName>
        <fullName evidence="1">Uncharacterized protein</fullName>
    </submittedName>
</protein>
<evidence type="ECO:0000313" key="1">
    <source>
        <dbReference type="EMBL" id="KAJ9103186.1"/>
    </source>
</evidence>
<evidence type="ECO:0000313" key="2">
    <source>
        <dbReference type="Proteomes" id="UP001227268"/>
    </source>
</evidence>
<proteinExistence type="predicted"/>
<reference evidence="1" key="1">
    <citation type="submission" date="2023-04" db="EMBL/GenBank/DDBJ databases">
        <title>Draft Genome sequencing of Naganishia species isolated from polar environments using Oxford Nanopore Technology.</title>
        <authorList>
            <person name="Leo P."/>
            <person name="Venkateswaran K."/>
        </authorList>
    </citation>
    <scope>NUCLEOTIDE SEQUENCE</scope>
    <source>
        <strain evidence="1">MNA-CCFEE 5423</strain>
    </source>
</reference>
<sequence>MATYKEIVNFEAGTVEVYSAELDNMAPFVDQSIGLVMPFYGYTKLLFLAYLCVTRSSGGSAIYRLFIFPRLRKYSKTIDLTASFLLLVAEWLFQISLMLVVLPFVAVWRWMKGLRGKLGRLDTRSLLARMRVGTRTLLVRLKFWRWRWKARNRPDTAIGAVVPTRRETDGDIQIEVTSATSPAEANGSETTETATTSFESSAPASTQTPRLRTSLLPTSNEITAYTLSSPQTLRRAVDQAREIYRDVDSRRRDVGKKRGEGEVVKGLMKRRMKEMEEQRGKGKSIDGSAKTAHNQSAVTKAASQTSIPPTKPLLGRAQLGTSGAAPARTVSRLRTGSDKPADRAVGQPKVKPARERTRTATSKATARPVPPVSTIEVASPGDNIANGSSTGNAGHSSTMQLGNISTAALGSNENAAGSVNLPGATQAPLAFAAYPSLTSLEQGDLNLPSPSETRYPATNGIVGLGFGSVANGDYIQTPTSSFPTGVRQTPFFPGGYPLAPFDSPIAPRIAGQYVPFSLTPHSAQPPSIATHLDSDTTVVSAEVLESETVSPRHLQPPTVVSPQQNGEGSTAAPARPQLRKNNSLGLVGTLDAMRSPSLEPKNMQTASQGPSPFSESPRAFPSRLRQDMTAFFGPDRIHAPPSSDMPGAIGENGGHPTYGVHRPVLPLPVITPLTSPSIPQREPGSAGRRARMAGGGDIRLNEEGQSVASDQQATFTPMISNEEEPGTLAQSPTSGGFRETDSSPDVPVKTSSSETTVTVLKGGPTKPAGSIPKRATRAVRPTAPAKPEPTPRVVAPKATRSSILKASTIARPAGKKAEIVSNVQAKGKIRPGLAAATTTNDQLELGETMIVPGIDIPTGIPSRKRKIPPVDKTAKSATSAASASRPQSRARRALNTVTKAQPESDLSDAVVAAVTPDGSNNKKQKLANGTAIPQFDSESAPASAAPKRSLRAPRQG</sequence>
<dbReference type="EMBL" id="JASBWT010000007">
    <property type="protein sequence ID" value="KAJ9103186.1"/>
    <property type="molecule type" value="Genomic_DNA"/>
</dbReference>
<gene>
    <name evidence="1" type="ORF">QFC21_002609</name>
</gene>